<evidence type="ECO:0000313" key="1">
    <source>
        <dbReference type="EMBL" id="OUS41025.1"/>
    </source>
</evidence>
<protein>
    <submittedName>
        <fullName evidence="1">Uncharacterized protein</fullName>
    </submittedName>
</protein>
<evidence type="ECO:0000313" key="2">
    <source>
        <dbReference type="Proteomes" id="UP000227088"/>
    </source>
</evidence>
<sequence>MKIKHLLALLIIITNTLINSVWASVHLVASDHDTLETPHLHIVADLKTLLDFGQDLDETDHGESEETHFHVLSDLTTQYSTSDSFKASLNISSAIPCYRTLTYSPPIPPPTLVS</sequence>
<dbReference type="EMBL" id="MABE01000175">
    <property type="protein sequence ID" value="OUS41025.1"/>
    <property type="molecule type" value="Genomic_DNA"/>
</dbReference>
<organism evidence="1 2">
    <name type="scientific">Oleispira antarctica</name>
    <dbReference type="NCBI Taxonomy" id="188908"/>
    <lineage>
        <taxon>Bacteria</taxon>
        <taxon>Pseudomonadati</taxon>
        <taxon>Pseudomonadota</taxon>
        <taxon>Gammaproteobacteria</taxon>
        <taxon>Oceanospirillales</taxon>
        <taxon>Oceanospirillaceae</taxon>
        <taxon>Oleispira</taxon>
    </lineage>
</organism>
<accession>A0A1Y5I1P2</accession>
<dbReference type="AlphaFoldDB" id="A0A1Y5I1P2"/>
<gene>
    <name evidence="1" type="ORF">A9R00_03085</name>
</gene>
<reference evidence="2" key="1">
    <citation type="journal article" date="2017" name="Proc. Natl. Acad. Sci. U.S.A.">
        <title>Simulation of Deepwater Horizon oil plume reveals substrate specialization within a complex community of hydrocarbon degraders.</title>
        <authorList>
            <person name="Hu P."/>
            <person name="Dubinsky E.A."/>
            <person name="Probst A.J."/>
            <person name="Wang J."/>
            <person name="Sieber C.M.K."/>
            <person name="Tom L.M."/>
            <person name="Gardinali P."/>
            <person name="Banfield J.F."/>
            <person name="Atlas R.M."/>
            <person name="Andersen G.L."/>
        </authorList>
    </citation>
    <scope>NUCLEOTIDE SEQUENCE [LARGE SCALE GENOMIC DNA]</scope>
</reference>
<comment type="caution">
    <text evidence="1">The sequence shown here is derived from an EMBL/GenBank/DDBJ whole genome shotgun (WGS) entry which is preliminary data.</text>
</comment>
<name>A0A1Y5I1P2_OLEAN</name>
<proteinExistence type="predicted"/>
<dbReference type="Proteomes" id="UP000227088">
    <property type="component" value="Unassembled WGS sequence"/>
</dbReference>